<proteinExistence type="inferred from homology"/>
<feature type="domain" description="Carboxylesterase type B" evidence="4">
    <location>
        <begin position="42"/>
        <end position="511"/>
    </location>
</feature>
<dbReference type="EMBL" id="ML978731">
    <property type="protein sequence ID" value="KAF2085386.1"/>
    <property type="molecule type" value="Genomic_DNA"/>
</dbReference>
<accession>A0A9P4HTL9</accession>
<keyword evidence="2 3" id="KW-0378">Hydrolase</keyword>
<comment type="caution">
    <text evidence="5">The sequence shown here is derived from an EMBL/GenBank/DDBJ whole genome shotgun (WGS) entry which is preliminary data.</text>
</comment>
<keyword evidence="6" id="KW-1185">Reference proteome</keyword>
<evidence type="ECO:0000256" key="2">
    <source>
        <dbReference type="ARBA" id="ARBA00022801"/>
    </source>
</evidence>
<evidence type="ECO:0000256" key="1">
    <source>
        <dbReference type="ARBA" id="ARBA00005964"/>
    </source>
</evidence>
<feature type="signal peptide" evidence="3">
    <location>
        <begin position="1"/>
        <end position="21"/>
    </location>
</feature>
<gene>
    <name evidence="5" type="ORF">K490DRAFT_46913</name>
</gene>
<dbReference type="InterPro" id="IPR050309">
    <property type="entry name" value="Type-B_Carboxylest/Lipase"/>
</dbReference>
<evidence type="ECO:0000313" key="5">
    <source>
        <dbReference type="EMBL" id="KAF2085386.1"/>
    </source>
</evidence>
<dbReference type="AlphaFoldDB" id="A0A9P4HTL9"/>
<feature type="chain" id="PRO_5040543573" description="Carboxylic ester hydrolase" evidence="3">
    <location>
        <begin position="22"/>
        <end position="559"/>
    </location>
</feature>
<evidence type="ECO:0000259" key="4">
    <source>
        <dbReference type="Pfam" id="PF00135"/>
    </source>
</evidence>
<dbReference type="SUPFAM" id="SSF53474">
    <property type="entry name" value="alpha/beta-Hydrolases"/>
    <property type="match status" value="1"/>
</dbReference>
<dbReference type="Gene3D" id="3.40.50.1820">
    <property type="entry name" value="alpha/beta hydrolase"/>
    <property type="match status" value="1"/>
</dbReference>
<dbReference type="GO" id="GO:0016787">
    <property type="term" value="F:hydrolase activity"/>
    <property type="evidence" value="ECO:0007669"/>
    <property type="project" value="UniProtKB-KW"/>
</dbReference>
<evidence type="ECO:0000313" key="6">
    <source>
        <dbReference type="Proteomes" id="UP000799776"/>
    </source>
</evidence>
<comment type="similarity">
    <text evidence="1 3">Belongs to the type-B carboxylesterase/lipase family.</text>
</comment>
<keyword evidence="3" id="KW-0732">Signal</keyword>
<dbReference type="InterPro" id="IPR002018">
    <property type="entry name" value="CarbesteraseB"/>
</dbReference>
<dbReference type="Proteomes" id="UP000799776">
    <property type="component" value="Unassembled WGS sequence"/>
</dbReference>
<dbReference type="EC" id="3.1.1.-" evidence="3"/>
<dbReference type="InterPro" id="IPR029058">
    <property type="entry name" value="AB_hydrolase_fold"/>
</dbReference>
<evidence type="ECO:0000256" key="3">
    <source>
        <dbReference type="RuleBase" id="RU361235"/>
    </source>
</evidence>
<sequence>MKLFCNGLFSLGAVLTSAVVAQDHNDRFVPIADLGYVKYKGTTNTTSGLNLFYGIPFAQPPVGELRWRKPRPIESRNNFSGKTVDATKMAPECYQSEPYSLYVGAPVPFLHGMGTSYWDEGESQSEDCLYLNVKTPKKPVSSSLPVVVQIHGGGYTQGSAQSSPGDALVHESNGKIIYVEIQYRLGFFGFLAGSEVKQNGDLNAGLLDQRAALEWVQRNIKAFGGDPSRVTIWGGSAGGGSVSYQLIAGGAFDQPPFSAAIPEFPWWQPLQSPSVQEHQYYDALHLADCKNLDCLRSKPSSELQFINQRVENNSYPGPGDGFGVFYWGPVVDGKFIRQLPDQEFKQGNFHHVPLMLDREAYEGYIFSNQTITTMAEETMDAENLFPSAGPAFFSRLYKLYPRSSFNSTFFQRQTWFGDFIINCPTYYMATARTDGGPAVNNSAVFKLIFAAGTEEHAATAAFLTSSEIGFPAANNHTLAQIMANYWISFAVKHDPNPLRYESAPFWPSYSSGGKGTVQQGDGVGFDVLRVNYAEIISEKDEDAGPQCDFFSSHGYTVEN</sequence>
<name>A0A9P4HTL9_9PEZI</name>
<dbReference type="PROSITE" id="PS00122">
    <property type="entry name" value="CARBOXYLESTERASE_B_1"/>
    <property type="match status" value="1"/>
</dbReference>
<dbReference type="InterPro" id="IPR019826">
    <property type="entry name" value="Carboxylesterase_B_AS"/>
</dbReference>
<dbReference type="PANTHER" id="PTHR11559">
    <property type="entry name" value="CARBOXYLESTERASE"/>
    <property type="match status" value="1"/>
</dbReference>
<protein>
    <recommendedName>
        <fullName evidence="3">Carboxylic ester hydrolase</fullName>
        <ecNumber evidence="3">3.1.1.-</ecNumber>
    </recommendedName>
</protein>
<reference evidence="5" key="1">
    <citation type="journal article" date="2020" name="Stud. Mycol.">
        <title>101 Dothideomycetes genomes: a test case for predicting lifestyles and emergence of pathogens.</title>
        <authorList>
            <person name="Haridas S."/>
            <person name="Albert R."/>
            <person name="Binder M."/>
            <person name="Bloem J."/>
            <person name="Labutti K."/>
            <person name="Salamov A."/>
            <person name="Andreopoulos B."/>
            <person name="Baker S."/>
            <person name="Barry K."/>
            <person name="Bills G."/>
            <person name="Bluhm B."/>
            <person name="Cannon C."/>
            <person name="Castanera R."/>
            <person name="Culley D."/>
            <person name="Daum C."/>
            <person name="Ezra D."/>
            <person name="Gonzalez J."/>
            <person name="Henrissat B."/>
            <person name="Kuo A."/>
            <person name="Liang C."/>
            <person name="Lipzen A."/>
            <person name="Lutzoni F."/>
            <person name="Magnuson J."/>
            <person name="Mondo S."/>
            <person name="Nolan M."/>
            <person name="Ohm R."/>
            <person name="Pangilinan J."/>
            <person name="Park H.-J."/>
            <person name="Ramirez L."/>
            <person name="Alfaro M."/>
            <person name="Sun H."/>
            <person name="Tritt A."/>
            <person name="Yoshinaga Y."/>
            <person name="Zwiers L.-H."/>
            <person name="Turgeon B."/>
            <person name="Goodwin S."/>
            <person name="Spatafora J."/>
            <person name="Crous P."/>
            <person name="Grigoriev I."/>
        </authorList>
    </citation>
    <scope>NUCLEOTIDE SEQUENCE</scope>
    <source>
        <strain evidence="5">CBS 121410</strain>
    </source>
</reference>
<dbReference type="OrthoDB" id="408631at2759"/>
<organism evidence="5 6">
    <name type="scientific">Saccharata proteae CBS 121410</name>
    <dbReference type="NCBI Taxonomy" id="1314787"/>
    <lineage>
        <taxon>Eukaryota</taxon>
        <taxon>Fungi</taxon>
        <taxon>Dikarya</taxon>
        <taxon>Ascomycota</taxon>
        <taxon>Pezizomycotina</taxon>
        <taxon>Dothideomycetes</taxon>
        <taxon>Dothideomycetes incertae sedis</taxon>
        <taxon>Botryosphaeriales</taxon>
        <taxon>Saccharataceae</taxon>
        <taxon>Saccharata</taxon>
    </lineage>
</organism>
<dbReference type="Pfam" id="PF00135">
    <property type="entry name" value="COesterase"/>
    <property type="match status" value="1"/>
</dbReference>